<dbReference type="AlphaFoldDB" id="A0AAU9VQI8"/>
<evidence type="ECO:0000256" key="3">
    <source>
        <dbReference type="ARBA" id="ARBA00022692"/>
    </source>
</evidence>
<evidence type="ECO:0000256" key="1">
    <source>
        <dbReference type="ARBA" id="ARBA00004167"/>
    </source>
</evidence>
<evidence type="ECO:0000256" key="8">
    <source>
        <dbReference type="PROSITE-ProRule" id="PRU00043"/>
    </source>
</evidence>
<dbReference type="CDD" id="cd11304">
    <property type="entry name" value="Cadherin_repeat"/>
    <property type="match status" value="1"/>
</dbReference>
<dbReference type="EMBL" id="CALNXJ010000003">
    <property type="protein sequence ID" value="CAH3036599.1"/>
    <property type="molecule type" value="Genomic_DNA"/>
</dbReference>
<evidence type="ECO:0000256" key="6">
    <source>
        <dbReference type="ARBA" id="ARBA00023157"/>
    </source>
</evidence>
<dbReference type="PANTHER" id="PTHR24028:SF328">
    <property type="entry name" value="CADHERIN-3"/>
    <property type="match status" value="1"/>
</dbReference>
<dbReference type="GO" id="GO:0005886">
    <property type="term" value="C:plasma membrane"/>
    <property type="evidence" value="ECO:0007669"/>
    <property type="project" value="TreeGrafter"/>
</dbReference>
<dbReference type="InterPro" id="IPR000742">
    <property type="entry name" value="EGF"/>
</dbReference>
<evidence type="ECO:0000259" key="9">
    <source>
        <dbReference type="PROSITE" id="PS50268"/>
    </source>
</evidence>
<organism evidence="10 11">
    <name type="scientific">Pocillopora meandrina</name>
    <dbReference type="NCBI Taxonomy" id="46732"/>
    <lineage>
        <taxon>Eukaryota</taxon>
        <taxon>Metazoa</taxon>
        <taxon>Cnidaria</taxon>
        <taxon>Anthozoa</taxon>
        <taxon>Hexacorallia</taxon>
        <taxon>Scleractinia</taxon>
        <taxon>Astrocoeniina</taxon>
        <taxon>Pocilloporidae</taxon>
        <taxon>Pocillopora</taxon>
    </lineage>
</organism>
<feature type="non-terminal residue" evidence="10">
    <location>
        <position position="1"/>
    </location>
</feature>
<dbReference type="GO" id="GO:0005509">
    <property type="term" value="F:calcium ion binding"/>
    <property type="evidence" value="ECO:0007669"/>
    <property type="project" value="UniProtKB-UniRule"/>
</dbReference>
<name>A0AAU9VQI8_9CNID</name>
<keyword evidence="8" id="KW-0106">Calcium</keyword>
<evidence type="ECO:0000256" key="2">
    <source>
        <dbReference type="ARBA" id="ARBA00022536"/>
    </source>
</evidence>
<dbReference type="InterPro" id="IPR050174">
    <property type="entry name" value="Protocadherin/Cadherin-CA"/>
</dbReference>
<dbReference type="Proteomes" id="UP001159428">
    <property type="component" value="Unassembled WGS sequence"/>
</dbReference>
<keyword evidence="5" id="KW-1133">Transmembrane helix</keyword>
<comment type="caution">
    <text evidence="10">The sequence shown here is derived from an EMBL/GenBank/DDBJ whole genome shotgun (WGS) entry which is preliminary data.</text>
</comment>
<accession>A0AAU9VQI8</accession>
<keyword evidence="3" id="KW-0812">Transmembrane</keyword>
<keyword evidence="5" id="KW-0472">Membrane</keyword>
<dbReference type="SUPFAM" id="SSF49313">
    <property type="entry name" value="Cadherin-like"/>
    <property type="match status" value="2"/>
</dbReference>
<evidence type="ECO:0000256" key="4">
    <source>
        <dbReference type="ARBA" id="ARBA00022737"/>
    </source>
</evidence>
<feature type="domain" description="Cadherin" evidence="9">
    <location>
        <begin position="52"/>
        <end position="159"/>
    </location>
</feature>
<evidence type="ECO:0000313" key="10">
    <source>
        <dbReference type="EMBL" id="CAH3036599.1"/>
    </source>
</evidence>
<keyword evidence="2" id="KW-0245">EGF-like domain</keyword>
<proteinExistence type="predicted"/>
<dbReference type="InterPro" id="IPR015919">
    <property type="entry name" value="Cadherin-like_sf"/>
</dbReference>
<dbReference type="PROSITE" id="PS01186">
    <property type="entry name" value="EGF_2"/>
    <property type="match status" value="1"/>
</dbReference>
<dbReference type="SMART" id="SM00181">
    <property type="entry name" value="EGF"/>
    <property type="match status" value="1"/>
</dbReference>
<dbReference type="GO" id="GO:0007156">
    <property type="term" value="P:homophilic cell adhesion via plasma membrane adhesion molecules"/>
    <property type="evidence" value="ECO:0007669"/>
    <property type="project" value="InterPro"/>
</dbReference>
<dbReference type="PROSITE" id="PS50268">
    <property type="entry name" value="CADHERIN_2"/>
    <property type="match status" value="1"/>
</dbReference>
<dbReference type="Gene3D" id="2.60.40.60">
    <property type="entry name" value="Cadherins"/>
    <property type="match status" value="2"/>
</dbReference>
<evidence type="ECO:0000313" key="11">
    <source>
        <dbReference type="Proteomes" id="UP001159428"/>
    </source>
</evidence>
<keyword evidence="7" id="KW-0325">Glycoprotein</keyword>
<protein>
    <recommendedName>
        <fullName evidence="9">Cadherin domain-containing protein</fullName>
    </recommendedName>
</protein>
<dbReference type="SMART" id="SM00179">
    <property type="entry name" value="EGF_CA"/>
    <property type="match status" value="1"/>
</dbReference>
<evidence type="ECO:0000256" key="7">
    <source>
        <dbReference type="ARBA" id="ARBA00023180"/>
    </source>
</evidence>
<comment type="subcellular location">
    <subcellularLocation>
        <location evidence="1">Membrane</location>
        <topology evidence="1">Single-pass membrane protein</topology>
    </subcellularLocation>
</comment>
<dbReference type="InterPro" id="IPR001881">
    <property type="entry name" value="EGF-like_Ca-bd_dom"/>
</dbReference>
<evidence type="ECO:0000256" key="5">
    <source>
        <dbReference type="ARBA" id="ARBA00022989"/>
    </source>
</evidence>
<dbReference type="SUPFAM" id="SSF57196">
    <property type="entry name" value="EGF/Laminin"/>
    <property type="match status" value="1"/>
</dbReference>
<gene>
    <name evidence="10" type="ORF">PMEA_00016980</name>
</gene>
<keyword evidence="4" id="KW-0677">Repeat</keyword>
<keyword evidence="11" id="KW-1185">Reference proteome</keyword>
<dbReference type="Pfam" id="PF14670">
    <property type="entry name" value="FXa_inhibition"/>
    <property type="match status" value="1"/>
</dbReference>
<keyword evidence="6" id="KW-1015">Disulfide bond</keyword>
<dbReference type="InterPro" id="IPR002126">
    <property type="entry name" value="Cadherin-like_dom"/>
</dbReference>
<reference evidence="10 11" key="1">
    <citation type="submission" date="2022-05" db="EMBL/GenBank/DDBJ databases">
        <authorList>
            <consortium name="Genoscope - CEA"/>
            <person name="William W."/>
        </authorList>
    </citation>
    <scope>NUCLEOTIDE SEQUENCE [LARGE SCALE GENOMIC DNA]</scope>
</reference>
<dbReference type="PANTHER" id="PTHR24028">
    <property type="entry name" value="CADHERIN-87A"/>
    <property type="match status" value="1"/>
</dbReference>
<dbReference type="Gene3D" id="2.10.25.10">
    <property type="entry name" value="Laminin"/>
    <property type="match status" value="1"/>
</dbReference>
<sequence>SFTSAGRSECTKNNGGCSHLCINTRSSYRCACPSGYALNSDKKTCYLEISFTNDQYMVKVSESTRLHTVVSKLQARTFPDRRIITYALLSENLKTPTIFEINSRTGEIILSKRPDIREMRTFLLEIEASSFDGKKHRSAKAFVLINFSKVQSRGGSLSFTRSSFYIKVPCNTPLNTTVYRAQTKNTGRGGSTRISFLRKLDHFSITGGGKIKIQRSLLPFCDVTPSKKFRTSVAARDTSGTKRNAHALLQIEITPPIRLPQGNAGSRSYL</sequence>
<dbReference type="FunFam" id="2.10.25.10:FF:000240">
    <property type="entry name" value="Vitamin K-dependent protein S"/>
    <property type="match status" value="1"/>
</dbReference>